<dbReference type="EMBL" id="SMGQ01000011">
    <property type="protein sequence ID" value="TCK98376.1"/>
    <property type="molecule type" value="Genomic_DNA"/>
</dbReference>
<dbReference type="PANTHER" id="PTHR32432:SF3">
    <property type="entry name" value="ETHANOLAMINE UTILIZATION PROTEIN EUTJ"/>
    <property type="match status" value="1"/>
</dbReference>
<dbReference type="CDD" id="cd24049">
    <property type="entry name" value="ASKHA_NBD_PilM"/>
    <property type="match status" value="1"/>
</dbReference>
<dbReference type="InterPro" id="IPR050696">
    <property type="entry name" value="FtsA/MreB"/>
</dbReference>
<proteinExistence type="predicted"/>
<dbReference type="SUPFAM" id="SSF53067">
    <property type="entry name" value="Actin-like ATPase domain"/>
    <property type="match status" value="1"/>
</dbReference>
<evidence type="ECO:0000313" key="2">
    <source>
        <dbReference type="Proteomes" id="UP000294545"/>
    </source>
</evidence>
<dbReference type="InterPro" id="IPR005883">
    <property type="entry name" value="PilM"/>
</dbReference>
<accession>A0A4R1MYQ9</accession>
<dbReference type="RefSeq" id="WP_132280830.1">
    <property type="nucleotide sequence ID" value="NZ_SMGQ01000011.1"/>
</dbReference>
<reference evidence="1 2" key="1">
    <citation type="submission" date="2019-03" db="EMBL/GenBank/DDBJ databases">
        <title>Genomic Encyclopedia of Type Strains, Phase IV (KMG-IV): sequencing the most valuable type-strain genomes for metagenomic binning, comparative biology and taxonomic classification.</title>
        <authorList>
            <person name="Goeker M."/>
        </authorList>
    </citation>
    <scope>NUCLEOTIDE SEQUENCE [LARGE SCALE GENOMIC DNA]</scope>
    <source>
        <strain evidence="1 2">DSM 24176</strain>
    </source>
</reference>
<comment type="caution">
    <text evidence="1">The sequence shown here is derived from an EMBL/GenBank/DDBJ whole genome shotgun (WGS) entry which is preliminary data.</text>
</comment>
<dbReference type="PANTHER" id="PTHR32432">
    <property type="entry name" value="CELL DIVISION PROTEIN FTSA-RELATED"/>
    <property type="match status" value="1"/>
</dbReference>
<dbReference type="InterPro" id="IPR007813">
    <property type="entry name" value="PilN"/>
</dbReference>
<evidence type="ECO:0000313" key="1">
    <source>
        <dbReference type="EMBL" id="TCK98376.1"/>
    </source>
</evidence>
<dbReference type="OrthoDB" id="92589at2"/>
<dbReference type="Pfam" id="PF05137">
    <property type="entry name" value="PilN"/>
    <property type="match status" value="1"/>
</dbReference>
<dbReference type="Gene3D" id="3.30.420.40">
    <property type="match status" value="2"/>
</dbReference>
<dbReference type="AlphaFoldDB" id="A0A4R1MYQ9"/>
<dbReference type="Proteomes" id="UP000294545">
    <property type="component" value="Unassembled WGS sequence"/>
</dbReference>
<dbReference type="InterPro" id="IPR043129">
    <property type="entry name" value="ATPase_NBD"/>
</dbReference>
<keyword evidence="2" id="KW-1185">Reference proteome</keyword>
<protein>
    <submittedName>
        <fullName evidence="1">Type IV pilus assembly protein PilM</fullName>
    </submittedName>
</protein>
<dbReference type="Pfam" id="PF11104">
    <property type="entry name" value="PilM_2"/>
    <property type="match status" value="1"/>
</dbReference>
<name>A0A4R1MYQ9_9FIRM</name>
<dbReference type="Gene3D" id="3.30.1490.300">
    <property type="match status" value="1"/>
</dbReference>
<organism evidence="1 2">
    <name type="scientific">Natranaerovirga hydrolytica</name>
    <dbReference type="NCBI Taxonomy" id="680378"/>
    <lineage>
        <taxon>Bacteria</taxon>
        <taxon>Bacillati</taxon>
        <taxon>Bacillota</taxon>
        <taxon>Clostridia</taxon>
        <taxon>Lachnospirales</taxon>
        <taxon>Natranaerovirgaceae</taxon>
        <taxon>Natranaerovirga</taxon>
    </lineage>
</organism>
<gene>
    <name evidence="1" type="ORF">EDC19_0796</name>
</gene>
<sequence>MRYLSIDISNHTIKIADLVNRNNKITVKHSITIPIEPNQVEDGSIRAKANLVNTIKMALNESGIKTKNAIFTLYSSRIITREILIPHTNKKKTQSIIELNANDYFPVNISDYIIDYKTIDIVKEEKNKKQKIFLLAAPRALVMEYIALAEGIGLKLKAIDYAGSGIFEMLSLQKHKGVNLYIELNRQSTIVTILNNNQLELQKYIPQGVDEVYKAVQEYLEMDYETAIRKIQKQSFLNTDMDMNPYMKDDITSSINTIMSNISRLMDYFSSRHSKLSINEIFITGCGSQIYGIQQYIEKFFDIKVNKLEEYANVSAKNIKGFDEKWLHFTAIFGTALSKVNFIPKEILLQYNSHKRKRLAVELVILSALISLSGIMVPMNDKNKLEKQKEQLLQQIDDLKSIEDIINEHGILEEQLNFREEMIFLSQNSSEDFLEILKAFEQHMPTQLYYTSMTHQNNTLSINGYATDQLTIAAYIEQIKGMPYFSDIHVSSINLEEIESNNEVRYRFNAVLEYQSRE</sequence>